<dbReference type="InterPro" id="IPR045018">
    <property type="entry name" value="Azg-like"/>
</dbReference>
<comment type="subcellular location">
    <subcellularLocation>
        <location evidence="1">Endomembrane system</location>
        <topology evidence="1">Multi-pass membrane protein</topology>
    </subcellularLocation>
</comment>
<organism evidence="4 5">
    <name type="scientific">Lachnoclostridium phocaeense</name>
    <dbReference type="NCBI Taxonomy" id="1871021"/>
    <lineage>
        <taxon>Bacteria</taxon>
        <taxon>Bacillati</taxon>
        <taxon>Bacillota</taxon>
        <taxon>Clostridia</taxon>
        <taxon>Lachnospirales</taxon>
        <taxon>Lachnospiraceae</taxon>
    </lineage>
</organism>
<reference evidence="4" key="2">
    <citation type="submission" date="2021-09" db="EMBL/GenBank/DDBJ databases">
        <authorList>
            <person name="Gilroy R."/>
        </authorList>
    </citation>
    <scope>NUCLEOTIDE SEQUENCE</scope>
    <source>
        <strain evidence="4">ChiSjej5B23-16112</strain>
    </source>
</reference>
<comment type="caution">
    <text evidence="4">The sequence shown here is derived from an EMBL/GenBank/DDBJ whole genome shotgun (WGS) entry which is preliminary data.</text>
</comment>
<feature type="transmembrane region" description="Helical" evidence="3">
    <location>
        <begin position="62"/>
        <end position="82"/>
    </location>
</feature>
<dbReference type="EMBL" id="DYVY01000112">
    <property type="protein sequence ID" value="HJF94544.1"/>
    <property type="molecule type" value="Genomic_DNA"/>
</dbReference>
<gene>
    <name evidence="4" type="ORF">K8V82_07110</name>
</gene>
<dbReference type="GO" id="GO:0012505">
    <property type="term" value="C:endomembrane system"/>
    <property type="evidence" value="ECO:0007669"/>
    <property type="project" value="UniProtKB-SubCell"/>
</dbReference>
<evidence type="ECO:0000256" key="1">
    <source>
        <dbReference type="ARBA" id="ARBA00004127"/>
    </source>
</evidence>
<keyword evidence="2" id="KW-0813">Transport</keyword>
<evidence type="ECO:0000256" key="3">
    <source>
        <dbReference type="SAM" id="Phobius"/>
    </source>
</evidence>
<evidence type="ECO:0000313" key="5">
    <source>
        <dbReference type="Proteomes" id="UP000769156"/>
    </source>
</evidence>
<reference evidence="4" key="1">
    <citation type="journal article" date="2021" name="PeerJ">
        <title>Extensive microbial diversity within the chicken gut microbiome revealed by metagenomics and culture.</title>
        <authorList>
            <person name="Gilroy R."/>
            <person name="Ravi A."/>
            <person name="Getino M."/>
            <person name="Pursley I."/>
            <person name="Horton D.L."/>
            <person name="Alikhan N.F."/>
            <person name="Baker D."/>
            <person name="Gharbi K."/>
            <person name="Hall N."/>
            <person name="Watson M."/>
            <person name="Adriaenssens E.M."/>
            <person name="Foster-Nyarko E."/>
            <person name="Jarju S."/>
            <person name="Secka A."/>
            <person name="Antonio M."/>
            <person name="Oren A."/>
            <person name="Chaudhuri R.R."/>
            <person name="La Ragione R."/>
            <person name="Hildebrand F."/>
            <person name="Pallen M.J."/>
        </authorList>
    </citation>
    <scope>NUCLEOTIDE SEQUENCE</scope>
    <source>
        <strain evidence="4">ChiSjej5B23-16112</strain>
    </source>
</reference>
<dbReference type="PANTHER" id="PTHR43337:SF1">
    <property type="entry name" value="XANTHINE_URACIL PERMEASE C887.17-RELATED"/>
    <property type="match status" value="1"/>
</dbReference>
<sequence length="100" mass="10896">MKQKISRFFCFQERATSFKVETIAGITTFMTMAYILVVQPSLMVGDADYVIDTNGVMITKEAILVTCALVSAVITLFMALYANMPFALSTGMGNNAMFGA</sequence>
<dbReference type="PANTHER" id="PTHR43337">
    <property type="entry name" value="XANTHINE/URACIL PERMEASE C887.17-RELATED"/>
    <property type="match status" value="1"/>
</dbReference>
<dbReference type="GO" id="GO:0005886">
    <property type="term" value="C:plasma membrane"/>
    <property type="evidence" value="ECO:0007669"/>
    <property type="project" value="TreeGrafter"/>
</dbReference>
<feature type="non-terminal residue" evidence="4">
    <location>
        <position position="100"/>
    </location>
</feature>
<name>A0A921I218_9FIRM</name>
<dbReference type="GO" id="GO:0005345">
    <property type="term" value="F:purine nucleobase transmembrane transporter activity"/>
    <property type="evidence" value="ECO:0007669"/>
    <property type="project" value="TreeGrafter"/>
</dbReference>
<protein>
    <submittedName>
        <fullName evidence="4">NCS2 family permease</fullName>
    </submittedName>
</protein>
<keyword evidence="3" id="KW-1133">Transmembrane helix</keyword>
<proteinExistence type="predicted"/>
<keyword evidence="3" id="KW-0472">Membrane</keyword>
<evidence type="ECO:0000256" key="2">
    <source>
        <dbReference type="ARBA" id="ARBA00022448"/>
    </source>
</evidence>
<accession>A0A921I218</accession>
<dbReference type="AlphaFoldDB" id="A0A921I218"/>
<feature type="transmembrane region" description="Helical" evidence="3">
    <location>
        <begin position="20"/>
        <end position="42"/>
    </location>
</feature>
<evidence type="ECO:0000313" key="4">
    <source>
        <dbReference type="EMBL" id="HJF94544.1"/>
    </source>
</evidence>
<keyword evidence="3" id="KW-0812">Transmembrane</keyword>
<dbReference type="Proteomes" id="UP000769156">
    <property type="component" value="Unassembled WGS sequence"/>
</dbReference>